<keyword evidence="2" id="KW-1185">Reference proteome</keyword>
<dbReference type="Proteomes" id="UP000307440">
    <property type="component" value="Unassembled WGS sequence"/>
</dbReference>
<dbReference type="EMBL" id="ML210267">
    <property type="protein sequence ID" value="TFK21485.1"/>
    <property type="molecule type" value="Genomic_DNA"/>
</dbReference>
<name>A0A5C3KN80_COPMA</name>
<dbReference type="AlphaFoldDB" id="A0A5C3KN80"/>
<accession>A0A5C3KN80</accession>
<protein>
    <submittedName>
        <fullName evidence="1">Uncharacterized protein</fullName>
    </submittedName>
</protein>
<sequence>MQAISALLSGSPLDRERCLSFNFGRKVPYLLWFFGGIAVGKSLASGGVGLSPHTLRWQLGLAIPKIVLRRVVERWPFIDFWPGPDSFSRVVRDTPSTNDLQQVVEHERLHEDTDDTSPAVYADLQTREAPQTVQQSTQVSSPFTPTLLIRAPRPAPPSPEYNILPEDTNNMYLRVSLETEYETPRQPPCHRLRIEIGDKTDRTDLPDHLWPITDMESALAASRISQLYPPSLSLHLELTCHSSVKKTKDSYLGLCFVVAMLSSRHKDLCAGVESLKITLPQTFKASDYPTIPELGPPPPTMEGLLPNLLEFHWDAPSLPGRVPLFPVMPPPPELCDFITVYRAYLLEQHEIKEKYRRSMSTVTQIRGELHQLVDPDTLGRRYQQAMNVGGTSVGDLEKELRDRLQNLQQRGRAAMEGPECSLVSMFGVAQRCGGNESIRNSFLRSLPLDRLRLLRIPNAHISLTEMAYIQEQGRQLLMTEVNSKP</sequence>
<gene>
    <name evidence="1" type="ORF">FA15DRAFT_79629</name>
</gene>
<organism evidence="1 2">
    <name type="scientific">Coprinopsis marcescibilis</name>
    <name type="common">Agaric fungus</name>
    <name type="synonym">Psathyrella marcescibilis</name>
    <dbReference type="NCBI Taxonomy" id="230819"/>
    <lineage>
        <taxon>Eukaryota</taxon>
        <taxon>Fungi</taxon>
        <taxon>Dikarya</taxon>
        <taxon>Basidiomycota</taxon>
        <taxon>Agaricomycotina</taxon>
        <taxon>Agaricomycetes</taxon>
        <taxon>Agaricomycetidae</taxon>
        <taxon>Agaricales</taxon>
        <taxon>Agaricineae</taxon>
        <taxon>Psathyrellaceae</taxon>
        <taxon>Coprinopsis</taxon>
    </lineage>
</organism>
<reference evidence="1 2" key="1">
    <citation type="journal article" date="2019" name="Nat. Ecol. Evol.">
        <title>Megaphylogeny resolves global patterns of mushroom evolution.</title>
        <authorList>
            <person name="Varga T."/>
            <person name="Krizsan K."/>
            <person name="Foldi C."/>
            <person name="Dima B."/>
            <person name="Sanchez-Garcia M."/>
            <person name="Sanchez-Ramirez S."/>
            <person name="Szollosi G.J."/>
            <person name="Szarkandi J.G."/>
            <person name="Papp V."/>
            <person name="Albert L."/>
            <person name="Andreopoulos W."/>
            <person name="Angelini C."/>
            <person name="Antonin V."/>
            <person name="Barry K.W."/>
            <person name="Bougher N.L."/>
            <person name="Buchanan P."/>
            <person name="Buyck B."/>
            <person name="Bense V."/>
            <person name="Catcheside P."/>
            <person name="Chovatia M."/>
            <person name="Cooper J."/>
            <person name="Damon W."/>
            <person name="Desjardin D."/>
            <person name="Finy P."/>
            <person name="Geml J."/>
            <person name="Haridas S."/>
            <person name="Hughes K."/>
            <person name="Justo A."/>
            <person name="Karasinski D."/>
            <person name="Kautmanova I."/>
            <person name="Kiss B."/>
            <person name="Kocsube S."/>
            <person name="Kotiranta H."/>
            <person name="LaButti K.M."/>
            <person name="Lechner B.E."/>
            <person name="Liimatainen K."/>
            <person name="Lipzen A."/>
            <person name="Lukacs Z."/>
            <person name="Mihaltcheva S."/>
            <person name="Morgado L.N."/>
            <person name="Niskanen T."/>
            <person name="Noordeloos M.E."/>
            <person name="Ohm R.A."/>
            <person name="Ortiz-Santana B."/>
            <person name="Ovrebo C."/>
            <person name="Racz N."/>
            <person name="Riley R."/>
            <person name="Savchenko A."/>
            <person name="Shiryaev A."/>
            <person name="Soop K."/>
            <person name="Spirin V."/>
            <person name="Szebenyi C."/>
            <person name="Tomsovsky M."/>
            <person name="Tulloss R.E."/>
            <person name="Uehling J."/>
            <person name="Grigoriev I.V."/>
            <person name="Vagvolgyi C."/>
            <person name="Papp T."/>
            <person name="Martin F.M."/>
            <person name="Miettinen O."/>
            <person name="Hibbett D.S."/>
            <person name="Nagy L.G."/>
        </authorList>
    </citation>
    <scope>NUCLEOTIDE SEQUENCE [LARGE SCALE GENOMIC DNA]</scope>
    <source>
        <strain evidence="1 2">CBS 121175</strain>
    </source>
</reference>
<evidence type="ECO:0000313" key="1">
    <source>
        <dbReference type="EMBL" id="TFK21485.1"/>
    </source>
</evidence>
<evidence type="ECO:0000313" key="2">
    <source>
        <dbReference type="Proteomes" id="UP000307440"/>
    </source>
</evidence>
<proteinExistence type="predicted"/>